<dbReference type="Pfam" id="PF16187">
    <property type="entry name" value="Peptidase_M16_M"/>
    <property type="match status" value="1"/>
</dbReference>
<dbReference type="Pfam" id="PF22456">
    <property type="entry name" value="PqqF-like_C_4"/>
    <property type="match status" value="1"/>
</dbReference>
<dbReference type="PANTHER" id="PTHR43690">
    <property type="entry name" value="NARDILYSIN"/>
    <property type="match status" value="1"/>
</dbReference>
<evidence type="ECO:0000259" key="15">
    <source>
        <dbReference type="Pfam" id="PF00675"/>
    </source>
</evidence>
<dbReference type="InterPro" id="IPR011765">
    <property type="entry name" value="Pept_M16_N"/>
</dbReference>
<keyword evidence="10" id="KW-0482">Metalloprotease</keyword>
<dbReference type="InterPro" id="IPR011249">
    <property type="entry name" value="Metalloenz_LuxS/M16"/>
</dbReference>
<keyword evidence="6 19" id="KW-0645">Protease</keyword>
<dbReference type="RefSeq" id="WP_237362619.1">
    <property type="nucleotide sequence ID" value="NZ_CAKLDM010000002.1"/>
</dbReference>
<evidence type="ECO:0000256" key="8">
    <source>
        <dbReference type="ARBA" id="ARBA00022801"/>
    </source>
</evidence>
<accession>A0ABN8E5H3</accession>
<dbReference type="InterPro" id="IPR050626">
    <property type="entry name" value="Peptidase_M16"/>
</dbReference>
<feature type="domain" description="Coenzyme PQQ synthesis protein F-like C-terminal lobe" evidence="18">
    <location>
        <begin position="744"/>
        <end position="843"/>
    </location>
</feature>
<dbReference type="SUPFAM" id="SSF63411">
    <property type="entry name" value="LuxS/MPP-like metallohydrolase"/>
    <property type="match status" value="4"/>
</dbReference>
<dbReference type="InterPro" id="IPR054734">
    <property type="entry name" value="PqqF-like_C_4"/>
</dbReference>
<evidence type="ECO:0000256" key="2">
    <source>
        <dbReference type="ARBA" id="ARBA00002184"/>
    </source>
</evidence>
<keyword evidence="8 19" id="KW-0378">Hydrolase</keyword>
<feature type="domain" description="Peptidase M16 middle/third" evidence="17">
    <location>
        <begin position="366"/>
        <end position="642"/>
    </location>
</feature>
<evidence type="ECO:0000256" key="10">
    <source>
        <dbReference type="ARBA" id="ARBA00023049"/>
    </source>
</evidence>
<keyword evidence="9" id="KW-0862">Zinc</keyword>
<evidence type="ECO:0000256" key="6">
    <source>
        <dbReference type="ARBA" id="ARBA00022670"/>
    </source>
</evidence>
<evidence type="ECO:0000259" key="18">
    <source>
        <dbReference type="Pfam" id="PF22456"/>
    </source>
</evidence>
<evidence type="ECO:0000313" key="20">
    <source>
        <dbReference type="Proteomes" id="UP000838748"/>
    </source>
</evidence>
<evidence type="ECO:0000256" key="3">
    <source>
        <dbReference type="ARBA" id="ARBA00007261"/>
    </source>
</evidence>
<dbReference type="EC" id="3.4.24.55" evidence="4"/>
<evidence type="ECO:0000256" key="7">
    <source>
        <dbReference type="ARBA" id="ARBA00022723"/>
    </source>
</evidence>
<dbReference type="Pfam" id="PF05193">
    <property type="entry name" value="Peptidase_M16_C"/>
    <property type="match status" value="1"/>
</dbReference>
<evidence type="ECO:0000259" key="17">
    <source>
        <dbReference type="Pfam" id="PF16187"/>
    </source>
</evidence>
<evidence type="ECO:0000256" key="11">
    <source>
        <dbReference type="ARBA" id="ARBA00029597"/>
    </source>
</evidence>
<dbReference type="InterPro" id="IPR032632">
    <property type="entry name" value="Peptidase_M16_M"/>
</dbReference>
<evidence type="ECO:0000256" key="14">
    <source>
        <dbReference type="RuleBase" id="RU004447"/>
    </source>
</evidence>
<feature type="domain" description="Peptidase M16 N-terminal" evidence="15">
    <location>
        <begin position="21"/>
        <end position="148"/>
    </location>
</feature>
<evidence type="ECO:0000313" key="19">
    <source>
        <dbReference type="EMBL" id="CAH0540781.1"/>
    </source>
</evidence>
<dbReference type="GO" id="GO:0006508">
    <property type="term" value="P:proteolysis"/>
    <property type="evidence" value="ECO:0007669"/>
    <property type="project" value="UniProtKB-KW"/>
</dbReference>
<organism evidence="19 20">
    <name type="scientific">Vibrio marisflavi CECT 7928</name>
    <dbReference type="NCBI Taxonomy" id="634439"/>
    <lineage>
        <taxon>Bacteria</taxon>
        <taxon>Pseudomonadati</taxon>
        <taxon>Pseudomonadota</taxon>
        <taxon>Gammaproteobacteria</taxon>
        <taxon>Vibrionales</taxon>
        <taxon>Vibrionaceae</taxon>
        <taxon>Vibrio</taxon>
    </lineage>
</organism>
<dbReference type="EMBL" id="CAKLDM010000002">
    <property type="protein sequence ID" value="CAH0540781.1"/>
    <property type="molecule type" value="Genomic_DNA"/>
</dbReference>
<protein>
    <recommendedName>
        <fullName evidence="5">Protease 3</fullName>
        <ecNumber evidence="4">3.4.24.55</ecNumber>
    </recommendedName>
    <alternativeName>
        <fullName evidence="13">Pitrilysin</fullName>
    </alternativeName>
    <alternativeName>
        <fullName evidence="12">Protease III</fullName>
    </alternativeName>
    <alternativeName>
        <fullName evidence="11">Protease pi</fullName>
    </alternativeName>
</protein>
<evidence type="ECO:0000256" key="4">
    <source>
        <dbReference type="ARBA" id="ARBA00012449"/>
    </source>
</evidence>
<name>A0ABN8E5H3_9VIBR</name>
<dbReference type="PANTHER" id="PTHR43690:SF18">
    <property type="entry name" value="INSULIN-DEGRADING ENZYME-RELATED"/>
    <property type="match status" value="1"/>
</dbReference>
<evidence type="ECO:0000256" key="1">
    <source>
        <dbReference type="ARBA" id="ARBA00001947"/>
    </source>
</evidence>
<comment type="cofactor">
    <cofactor evidence="1">
        <name>Zn(2+)</name>
        <dbReference type="ChEBI" id="CHEBI:29105"/>
    </cofactor>
</comment>
<keyword evidence="7" id="KW-0479">Metal-binding</keyword>
<dbReference type="InterPro" id="IPR007863">
    <property type="entry name" value="Peptidase_M16_C"/>
</dbReference>
<dbReference type="Proteomes" id="UP000838748">
    <property type="component" value="Unassembled WGS sequence"/>
</dbReference>
<proteinExistence type="inferred from homology"/>
<evidence type="ECO:0000256" key="9">
    <source>
        <dbReference type="ARBA" id="ARBA00022833"/>
    </source>
</evidence>
<feature type="domain" description="Peptidase M16 C-terminal" evidence="16">
    <location>
        <begin position="182"/>
        <end position="361"/>
    </location>
</feature>
<sequence>MRISPNDNNNYRYITLDNDLRVLLVSDNTAQKSSAALTVNVGHFDDPKDREGLAHFVEHMLFLGTDKYPESGEFQSYISQQGGTNNAWTGTEHSSFFFDVSTNAFEKSLDRFSRFFIAPLFNPDSLEKERKAIESEYKLKVNEDSRRLYQVQKETINQAHPYAKFSVGNMETLNDRNNLSIREEITDFYAKHYSADLMTLSMVGNHSLDEMQVWAEAKFSAIRNLNLSEKVVDIPYVTPENTGILVYVEPIKEIRKLILTFPLDNQPDSYRTKPLSYFAHLVGYEGTGSLMAALKERGWVMSLSAGGGVSGSNYREFTVSCTLEPRGLNHINDIAQAVFDYIQMILNDGMDSWRYEEKKAVLESAFRYQEAFRPIELASHLSVNMQHYDEENLLYGDYMMEEYQPHHLAELAKFFNPDNLRITVVAKGKHYDQEAKWYFTPYSVEKLSEETKNFFIQPSYLNFSLPDKNPFISYNFEPKDLVSSKPCPEIIEDQAGFRLWHLQDDKFRVPKGVIYVAIDSPVAVANPRNIVKTRLCVEMFLDSLSDDTYQAEIAGMGYNLYAHQGGVTLTISGFAQKQPELMKLIIARFGKRDFKENRFNLIKEQLLRRWRNAEKDRPVSQLFNAMTGLLQPNNPPYKTLIEQLETIDVSELPAFVDYILAELQVEMFVFGDWTSDEAIHLGNELKNALRVPNQKYEEAFRPLVMLGKNGTFQHEVQCNQNDSSVVIYYQSENIDAHSVALYSLANHLMSAIFFHEIRTKQQLGYMVGTGNMPLNRHPGLVLYVQSPNAAPVDLIRSIDEFLNAFYMVLLELNEYEWHSSKRGLWNQISIPDKTLRSRAQRLWVAIGNKDMAFNHRDKVLEELKGLSRSDMIRFVVNELKPRTANRLVLHTQGKAHADAEKLDIGKEIDSIKEFQLRSKDYDLG</sequence>
<dbReference type="PROSITE" id="PS00143">
    <property type="entry name" value="INSULINASE"/>
    <property type="match status" value="1"/>
</dbReference>
<gene>
    <name evidence="19" type="primary">ptrA</name>
    <name evidence="19" type="ORF">VMF7928_03115</name>
</gene>
<keyword evidence="20" id="KW-1185">Reference proteome</keyword>
<dbReference type="GO" id="GO:0004222">
    <property type="term" value="F:metalloendopeptidase activity"/>
    <property type="evidence" value="ECO:0007669"/>
    <property type="project" value="UniProtKB-EC"/>
</dbReference>
<comment type="function">
    <text evidence="2">Endopeptidase that degrades small peptides of less than 7 kDa, such as glucagon and insulin.</text>
</comment>
<evidence type="ECO:0000259" key="16">
    <source>
        <dbReference type="Pfam" id="PF05193"/>
    </source>
</evidence>
<comment type="caution">
    <text evidence="19">The sequence shown here is derived from an EMBL/GenBank/DDBJ whole genome shotgun (WGS) entry which is preliminary data.</text>
</comment>
<evidence type="ECO:0000256" key="12">
    <source>
        <dbReference type="ARBA" id="ARBA00031184"/>
    </source>
</evidence>
<dbReference type="Gene3D" id="3.30.830.10">
    <property type="entry name" value="Metalloenzyme, LuxS/M16 peptidase-like"/>
    <property type="match status" value="4"/>
</dbReference>
<evidence type="ECO:0000256" key="13">
    <source>
        <dbReference type="ARBA" id="ARBA00033450"/>
    </source>
</evidence>
<dbReference type="Pfam" id="PF00675">
    <property type="entry name" value="Peptidase_M16"/>
    <property type="match status" value="1"/>
</dbReference>
<dbReference type="InterPro" id="IPR001431">
    <property type="entry name" value="Pept_M16_Zn_BS"/>
</dbReference>
<reference evidence="19" key="1">
    <citation type="submission" date="2021-11" db="EMBL/GenBank/DDBJ databases">
        <authorList>
            <person name="Rodrigo-Torres L."/>
            <person name="Arahal R. D."/>
            <person name="Lucena T."/>
        </authorList>
    </citation>
    <scope>NUCLEOTIDE SEQUENCE</scope>
    <source>
        <strain evidence="19">CECT 7928</strain>
    </source>
</reference>
<comment type="similarity">
    <text evidence="3 14">Belongs to the peptidase M16 family.</text>
</comment>
<evidence type="ECO:0000256" key="5">
    <source>
        <dbReference type="ARBA" id="ARBA00017565"/>
    </source>
</evidence>